<evidence type="ECO:0000256" key="2">
    <source>
        <dbReference type="ARBA" id="ARBA00022741"/>
    </source>
</evidence>
<keyword evidence="7" id="KW-1185">Reference proteome</keyword>
<name>A0A8S1LXY5_PARPR</name>
<dbReference type="PROSITE" id="PS50011">
    <property type="entry name" value="PROTEIN_KINASE_DOM"/>
    <property type="match status" value="1"/>
</dbReference>
<keyword evidence="1" id="KW-0808">Transferase</keyword>
<feature type="domain" description="Protein kinase" evidence="5">
    <location>
        <begin position="277"/>
        <end position="627"/>
    </location>
</feature>
<dbReference type="PANTHER" id="PTHR44329">
    <property type="entry name" value="SERINE/THREONINE-PROTEIN KINASE TNNI3K-RELATED"/>
    <property type="match status" value="1"/>
</dbReference>
<sequence length="631" mass="74450">MQKEDDMEIEFKLLDLNDVEETDFEKFALNRPQIEKHFEELNFKHFDITQNEETKQWQLTITLEQFSNKFLALCTTTINFLRKRIDCKSFIAKPDGQLIQVKEKYLQRLLARYFCRINNSLRFGCFCIENETGQIQLKLNSVMIQEHWTDLICLYPMQTDSQNQGSLSSLLKVLHFTSHYAIGYHIYRLMHLINKLSYKVFPFLEQKLQDQYRKIPPQFDIYLQRINDIIQNKCTTPITEEETRLFQQHFTYAKQPNPSFKIMNSIQFSNPDQVDNGEGYELIGEGGFSIVKKGQLAFTLVQNSGTSTQKLETEEPTGVLKQIQPVNNSDQNEIQTFTKRTIVIKKDKDREKDKVVQQNEKGEKKFLQSRIVQEKKILEILSQPLYDKQKLIFNGYCPYIAQFYKADTVDKNNMPLFNEHLFMEFYQHTSLDNFRSKFQTTQSLNTRLYILFQIAHALRYLSYYGVIHNDLKPGNILIAKHYNAKLTDFGEAMYKKGDQVLIQGGDGRTLPFAAPESLPEEQNTSQPNQSKIDHKSDIFSFGILMYEFLFEQYPIDFKKSNLSNLQERYKFKTYQIRSNIDFIKTFGPKHLMKCLRNLAIKCLHPEPQNRPNIEWIIICLKEGLMYLEKMY</sequence>
<keyword evidence="3" id="KW-0418">Kinase</keyword>
<dbReference type="AlphaFoldDB" id="A0A8S1LXY5"/>
<dbReference type="EMBL" id="CAJJDM010000049">
    <property type="protein sequence ID" value="CAD8072367.1"/>
    <property type="molecule type" value="Genomic_DNA"/>
</dbReference>
<evidence type="ECO:0000313" key="7">
    <source>
        <dbReference type="Proteomes" id="UP000688137"/>
    </source>
</evidence>
<dbReference type="InterPro" id="IPR008271">
    <property type="entry name" value="Ser/Thr_kinase_AS"/>
</dbReference>
<proteinExistence type="predicted"/>
<keyword evidence="4" id="KW-0067">ATP-binding</keyword>
<comment type="caution">
    <text evidence="6">The sequence shown here is derived from an EMBL/GenBank/DDBJ whole genome shotgun (WGS) entry which is preliminary data.</text>
</comment>
<dbReference type="InterPro" id="IPR000719">
    <property type="entry name" value="Prot_kinase_dom"/>
</dbReference>
<accession>A0A8S1LXY5</accession>
<gene>
    <name evidence="6" type="ORF">PPRIM_AZ9-3.1.T0490088</name>
</gene>
<dbReference type="SMART" id="SM00220">
    <property type="entry name" value="S_TKc"/>
    <property type="match status" value="1"/>
</dbReference>
<evidence type="ECO:0000313" key="6">
    <source>
        <dbReference type="EMBL" id="CAD8072367.1"/>
    </source>
</evidence>
<dbReference type="PROSITE" id="PS00108">
    <property type="entry name" value="PROTEIN_KINASE_ST"/>
    <property type="match status" value="1"/>
</dbReference>
<dbReference type="Pfam" id="PF00069">
    <property type="entry name" value="Pkinase"/>
    <property type="match status" value="1"/>
</dbReference>
<dbReference type="InterPro" id="IPR051681">
    <property type="entry name" value="Ser/Thr_Kinases-Pseudokinases"/>
</dbReference>
<evidence type="ECO:0000259" key="5">
    <source>
        <dbReference type="PROSITE" id="PS50011"/>
    </source>
</evidence>
<protein>
    <recommendedName>
        <fullName evidence="5">Protein kinase domain-containing protein</fullName>
    </recommendedName>
</protein>
<dbReference type="CDD" id="cd00180">
    <property type="entry name" value="PKc"/>
    <property type="match status" value="1"/>
</dbReference>
<organism evidence="6 7">
    <name type="scientific">Paramecium primaurelia</name>
    <dbReference type="NCBI Taxonomy" id="5886"/>
    <lineage>
        <taxon>Eukaryota</taxon>
        <taxon>Sar</taxon>
        <taxon>Alveolata</taxon>
        <taxon>Ciliophora</taxon>
        <taxon>Intramacronucleata</taxon>
        <taxon>Oligohymenophorea</taxon>
        <taxon>Peniculida</taxon>
        <taxon>Parameciidae</taxon>
        <taxon>Paramecium</taxon>
    </lineage>
</organism>
<evidence type="ECO:0000256" key="4">
    <source>
        <dbReference type="ARBA" id="ARBA00022840"/>
    </source>
</evidence>
<evidence type="ECO:0000256" key="1">
    <source>
        <dbReference type="ARBA" id="ARBA00022679"/>
    </source>
</evidence>
<reference evidence="6" key="1">
    <citation type="submission" date="2021-01" db="EMBL/GenBank/DDBJ databases">
        <authorList>
            <consortium name="Genoscope - CEA"/>
            <person name="William W."/>
        </authorList>
    </citation>
    <scope>NUCLEOTIDE SEQUENCE</scope>
</reference>
<keyword evidence="2" id="KW-0547">Nucleotide-binding</keyword>
<dbReference type="PANTHER" id="PTHR44329:SF288">
    <property type="entry name" value="MITOGEN-ACTIVATED PROTEIN KINASE KINASE KINASE 20"/>
    <property type="match status" value="1"/>
</dbReference>
<dbReference type="Proteomes" id="UP000688137">
    <property type="component" value="Unassembled WGS sequence"/>
</dbReference>
<evidence type="ECO:0000256" key="3">
    <source>
        <dbReference type="ARBA" id="ARBA00022777"/>
    </source>
</evidence>
<dbReference type="OMA" id="NIEWIII"/>
<dbReference type="GO" id="GO:0004674">
    <property type="term" value="F:protein serine/threonine kinase activity"/>
    <property type="evidence" value="ECO:0007669"/>
    <property type="project" value="TreeGrafter"/>
</dbReference>
<dbReference type="GO" id="GO:0005524">
    <property type="term" value="F:ATP binding"/>
    <property type="evidence" value="ECO:0007669"/>
    <property type="project" value="UniProtKB-KW"/>
</dbReference>